<keyword evidence="5 11" id="KW-0812">Transmembrane</keyword>
<keyword evidence="8 11" id="KW-0472">Membrane</keyword>
<dbReference type="Pfam" id="PF07715">
    <property type="entry name" value="Plug"/>
    <property type="match status" value="1"/>
</dbReference>
<evidence type="ECO:0000256" key="5">
    <source>
        <dbReference type="ARBA" id="ARBA00022692"/>
    </source>
</evidence>
<evidence type="ECO:0000256" key="9">
    <source>
        <dbReference type="ARBA" id="ARBA00023170"/>
    </source>
</evidence>
<dbReference type="GO" id="GO:0015344">
    <property type="term" value="F:siderophore uptake transmembrane transporter activity"/>
    <property type="evidence" value="ECO:0007669"/>
    <property type="project" value="TreeGrafter"/>
</dbReference>
<name>A0A432XY62_9GAMM</name>
<proteinExistence type="inferred from homology"/>
<keyword evidence="10 11" id="KW-0998">Cell outer membrane</keyword>
<evidence type="ECO:0000256" key="4">
    <source>
        <dbReference type="ARBA" id="ARBA00022452"/>
    </source>
</evidence>
<feature type="domain" description="TonB-dependent receptor plug" evidence="15">
    <location>
        <begin position="56"/>
        <end position="166"/>
    </location>
</feature>
<evidence type="ECO:0000256" key="13">
    <source>
        <dbReference type="SAM" id="SignalP"/>
    </source>
</evidence>
<feature type="signal peptide" evidence="13">
    <location>
        <begin position="1"/>
        <end position="25"/>
    </location>
</feature>
<dbReference type="AlphaFoldDB" id="A0A432XY62"/>
<dbReference type="EMBL" id="PIPX01000002">
    <property type="protein sequence ID" value="RUO53672.1"/>
    <property type="molecule type" value="Genomic_DNA"/>
</dbReference>
<keyword evidence="4 11" id="KW-1134">Transmembrane beta strand</keyword>
<comment type="similarity">
    <text evidence="2">Belongs to the TonB-dependent receptor family. Hemoglobin/haptoglobin binding protein subfamily.</text>
</comment>
<comment type="subcellular location">
    <subcellularLocation>
        <location evidence="1 11">Cell outer membrane</location>
        <topology evidence="1 11">Multi-pass membrane protein</topology>
    </subcellularLocation>
</comment>
<feature type="chain" id="PRO_5019521698" evidence="13">
    <location>
        <begin position="26"/>
        <end position="732"/>
    </location>
</feature>
<dbReference type="OrthoDB" id="9764669at2"/>
<keyword evidence="7 12" id="KW-0798">TonB box</keyword>
<dbReference type="InterPro" id="IPR039426">
    <property type="entry name" value="TonB-dep_rcpt-like"/>
</dbReference>
<dbReference type="InterPro" id="IPR012910">
    <property type="entry name" value="Plug_dom"/>
</dbReference>
<evidence type="ECO:0000313" key="17">
    <source>
        <dbReference type="Proteomes" id="UP000287649"/>
    </source>
</evidence>
<dbReference type="GO" id="GO:0044718">
    <property type="term" value="P:siderophore transmembrane transport"/>
    <property type="evidence" value="ECO:0007669"/>
    <property type="project" value="TreeGrafter"/>
</dbReference>
<dbReference type="CDD" id="cd01347">
    <property type="entry name" value="ligand_gated_channel"/>
    <property type="match status" value="1"/>
</dbReference>
<evidence type="ECO:0000256" key="12">
    <source>
        <dbReference type="RuleBase" id="RU003357"/>
    </source>
</evidence>
<comment type="caution">
    <text evidence="16">The sequence shown here is derived from an EMBL/GenBank/DDBJ whole genome shotgun (WGS) entry which is preliminary data.</text>
</comment>
<dbReference type="PANTHER" id="PTHR30069:SF29">
    <property type="entry name" value="HEMOGLOBIN AND HEMOGLOBIN-HAPTOGLOBIN-BINDING PROTEIN 1-RELATED"/>
    <property type="match status" value="1"/>
</dbReference>
<dbReference type="Proteomes" id="UP000287649">
    <property type="component" value="Unassembled WGS sequence"/>
</dbReference>
<evidence type="ECO:0000256" key="2">
    <source>
        <dbReference type="ARBA" id="ARBA00008143"/>
    </source>
</evidence>
<keyword evidence="9 16" id="KW-0675">Receptor</keyword>
<dbReference type="Gene3D" id="2.40.170.20">
    <property type="entry name" value="TonB-dependent receptor, beta-barrel domain"/>
    <property type="match status" value="1"/>
</dbReference>
<reference evidence="17" key="1">
    <citation type="journal article" date="2018" name="Front. Microbiol.">
        <title>Genome-Based Analysis Reveals the Taxonomy and Diversity of the Family Idiomarinaceae.</title>
        <authorList>
            <person name="Liu Y."/>
            <person name="Lai Q."/>
            <person name="Shao Z."/>
        </authorList>
    </citation>
    <scope>NUCLEOTIDE SEQUENCE [LARGE SCALE GENOMIC DNA]</scope>
    <source>
        <strain evidence="17">PO-M2</strain>
    </source>
</reference>
<keyword evidence="6 13" id="KW-0732">Signal</keyword>
<dbReference type="InterPro" id="IPR037066">
    <property type="entry name" value="Plug_dom_sf"/>
</dbReference>
<protein>
    <submittedName>
        <fullName evidence="16">TonB-dependent receptor</fullName>
    </submittedName>
</protein>
<dbReference type="InterPro" id="IPR000531">
    <property type="entry name" value="Beta-barrel_TonB"/>
</dbReference>
<evidence type="ECO:0000256" key="6">
    <source>
        <dbReference type="ARBA" id="ARBA00022729"/>
    </source>
</evidence>
<dbReference type="PANTHER" id="PTHR30069">
    <property type="entry name" value="TONB-DEPENDENT OUTER MEMBRANE RECEPTOR"/>
    <property type="match status" value="1"/>
</dbReference>
<dbReference type="Gene3D" id="2.170.130.10">
    <property type="entry name" value="TonB-dependent receptor, plug domain"/>
    <property type="match status" value="1"/>
</dbReference>
<gene>
    <name evidence="16" type="ORF">CWI70_10880</name>
</gene>
<dbReference type="Pfam" id="PF00593">
    <property type="entry name" value="TonB_dep_Rec_b-barrel"/>
    <property type="match status" value="1"/>
</dbReference>
<keyword evidence="3 11" id="KW-0813">Transport</keyword>
<accession>A0A432XY62</accession>
<feature type="domain" description="TonB-dependent receptor-like beta-barrel" evidence="14">
    <location>
        <begin position="234"/>
        <end position="693"/>
    </location>
</feature>
<dbReference type="RefSeq" id="WP_126773638.1">
    <property type="nucleotide sequence ID" value="NZ_PIPX01000002.1"/>
</dbReference>
<dbReference type="SUPFAM" id="SSF56935">
    <property type="entry name" value="Porins"/>
    <property type="match status" value="1"/>
</dbReference>
<evidence type="ECO:0000256" key="10">
    <source>
        <dbReference type="ARBA" id="ARBA00023237"/>
    </source>
</evidence>
<evidence type="ECO:0000256" key="11">
    <source>
        <dbReference type="PROSITE-ProRule" id="PRU01360"/>
    </source>
</evidence>
<sequence>MEALQFRLRIACGAALLAVAGSATAQQNATQDEVVADKVIPDEVITVVAHRQPRELNEVAGTVSVISAEELARDLVLNANDLVRYEMGVELDDTSSRFGHSGFRIRGIGGNRTAIVVDQVAIADRFAVGSFSDTGRGLLDLGLANRVEILRGPASTLYGSDALGGVVAIETLSADDVLYSGKRGTQLRLGAASDAQRGYGRVATALSDGDHSVLLAGAAQYREERDAAAATTLDQQRVRQTGALLKWQTYADVGVWQVSFDALRETRDTAIFHSLGSGRQASTTALSGDDERYEWRAILRLRTAPNMLADRGEWRLFVQEAQTQQDSFEERGILAEPLSIYRGFRYDYDNYGLAADLESDWRWGDVRHRLGYGFEVGRAEVWDERDAWQWNQTQQTSTKILLGETFPLRDFPRSKINELGLYLHDEIKLWRNGPSLSPGLRYERYALRTQDDPLFAERYPNSDVTDLTHDAWLPKLGLLWPLNDQAEWFAQYARGYRAPPFADVNVGLYYPQFRVLAIANPDLQPERGYTFETGVRWRSAKSRASVTAFHNRYSDFIDSRASLGFDPQRGLLIFQSINREKVVVEGIEASWEQDWTPRWSSELWLQAIRSEDKTTGAAVAAVSPSSMLAAIRYTPESLRWDSRLVLRAQRGQKQLFNADDEALFAAPGYATLDWLVQWYPSADIRVGAGLFNLTDRIYWQAAQVSSYPENDAILPVLSQPGRHVRVTFDVRF</sequence>
<evidence type="ECO:0000259" key="15">
    <source>
        <dbReference type="Pfam" id="PF07715"/>
    </source>
</evidence>
<evidence type="ECO:0000256" key="3">
    <source>
        <dbReference type="ARBA" id="ARBA00022448"/>
    </source>
</evidence>
<evidence type="ECO:0000256" key="1">
    <source>
        <dbReference type="ARBA" id="ARBA00004571"/>
    </source>
</evidence>
<evidence type="ECO:0000313" key="16">
    <source>
        <dbReference type="EMBL" id="RUO53672.1"/>
    </source>
</evidence>
<keyword evidence="17" id="KW-1185">Reference proteome</keyword>
<organism evidence="16 17">
    <name type="scientific">Pseudidiomarina homiensis</name>
    <dbReference type="NCBI Taxonomy" id="364198"/>
    <lineage>
        <taxon>Bacteria</taxon>
        <taxon>Pseudomonadati</taxon>
        <taxon>Pseudomonadota</taxon>
        <taxon>Gammaproteobacteria</taxon>
        <taxon>Alteromonadales</taxon>
        <taxon>Idiomarinaceae</taxon>
        <taxon>Pseudidiomarina</taxon>
    </lineage>
</organism>
<evidence type="ECO:0000256" key="7">
    <source>
        <dbReference type="ARBA" id="ARBA00023077"/>
    </source>
</evidence>
<dbReference type="GO" id="GO:0009279">
    <property type="term" value="C:cell outer membrane"/>
    <property type="evidence" value="ECO:0007669"/>
    <property type="project" value="UniProtKB-SubCell"/>
</dbReference>
<evidence type="ECO:0000259" key="14">
    <source>
        <dbReference type="Pfam" id="PF00593"/>
    </source>
</evidence>
<dbReference type="PROSITE" id="PS52016">
    <property type="entry name" value="TONB_DEPENDENT_REC_3"/>
    <property type="match status" value="1"/>
</dbReference>
<dbReference type="InterPro" id="IPR036942">
    <property type="entry name" value="Beta-barrel_TonB_sf"/>
</dbReference>
<evidence type="ECO:0000256" key="8">
    <source>
        <dbReference type="ARBA" id="ARBA00023136"/>
    </source>
</evidence>